<organism evidence="1">
    <name type="scientific">Fusarium oxysporum (strain Fo5176)</name>
    <name type="common">Fusarium vascular wilt</name>
    <dbReference type="NCBI Taxonomy" id="660025"/>
    <lineage>
        <taxon>Eukaryota</taxon>
        <taxon>Fungi</taxon>
        <taxon>Dikarya</taxon>
        <taxon>Ascomycota</taxon>
        <taxon>Pezizomycotina</taxon>
        <taxon>Sordariomycetes</taxon>
        <taxon>Hypocreomycetidae</taxon>
        <taxon>Hypocreales</taxon>
        <taxon>Nectriaceae</taxon>
        <taxon>Fusarium</taxon>
        <taxon>Fusarium oxysporum species complex</taxon>
    </lineage>
</organism>
<accession>F9FWA4</accession>
<proteinExistence type="predicted"/>
<sequence>MFEASLVTINYPVLGSTFAMLR</sequence>
<dbReference type="EMBL" id="AFQF01002736">
    <property type="protein sequence ID" value="EGU78818.1"/>
    <property type="molecule type" value="Genomic_DNA"/>
</dbReference>
<name>F9FWA4_FUSOF</name>
<reference evidence="1" key="1">
    <citation type="journal article" date="2012" name="Mol. Plant Microbe Interact.">
        <title>A highly conserved effector in Fusarium oxysporum is required for full virulence on Arabidopsis.</title>
        <authorList>
            <person name="Thatcher L.F."/>
            <person name="Gardiner D.M."/>
            <person name="Kazan K."/>
            <person name="Manners J."/>
        </authorList>
    </citation>
    <scope>NUCLEOTIDE SEQUENCE [LARGE SCALE GENOMIC DNA]</scope>
    <source>
        <strain evidence="1">Fo5176</strain>
    </source>
</reference>
<comment type="caution">
    <text evidence="1">The sequence shown here is derived from an EMBL/GenBank/DDBJ whole genome shotgun (WGS) entry which is preliminary data.</text>
</comment>
<protein>
    <submittedName>
        <fullName evidence="1">Uncharacterized protein</fullName>
    </submittedName>
</protein>
<gene>
    <name evidence="1" type="ORF">FOXB_10686</name>
</gene>
<evidence type="ECO:0000313" key="1">
    <source>
        <dbReference type="EMBL" id="EGU78818.1"/>
    </source>
</evidence>
<dbReference type="AlphaFoldDB" id="F9FWA4"/>